<feature type="domain" description="Flagellar assembly protein FliH/Type III secretion system HrpE" evidence="8">
    <location>
        <begin position="132"/>
        <end position="258"/>
    </location>
</feature>
<dbReference type="GO" id="GO:0005829">
    <property type="term" value="C:cytosol"/>
    <property type="evidence" value="ECO:0007669"/>
    <property type="project" value="TreeGrafter"/>
</dbReference>
<dbReference type="PANTHER" id="PTHR34982">
    <property type="entry name" value="YOP PROTEINS TRANSLOCATION PROTEIN L"/>
    <property type="match status" value="1"/>
</dbReference>
<dbReference type="Proteomes" id="UP000623269">
    <property type="component" value="Unassembled WGS sequence"/>
</dbReference>
<keyword evidence="7" id="KW-0175">Coiled coil</keyword>
<keyword evidence="6" id="KW-1006">Bacterial flagellum protein export</keyword>
<proteinExistence type="inferred from homology"/>
<dbReference type="InterPro" id="IPR051472">
    <property type="entry name" value="T3SS_Stator/FliH"/>
</dbReference>
<dbReference type="InterPro" id="IPR018035">
    <property type="entry name" value="Flagellar_FliH/T3SS_HrpE"/>
</dbReference>
<dbReference type="PANTHER" id="PTHR34982:SF1">
    <property type="entry name" value="FLAGELLAR ASSEMBLY PROTEIN FLIH"/>
    <property type="match status" value="1"/>
</dbReference>
<dbReference type="GO" id="GO:0044781">
    <property type="term" value="P:bacterial-type flagellum organization"/>
    <property type="evidence" value="ECO:0007669"/>
    <property type="project" value="UniProtKB-KW"/>
</dbReference>
<evidence type="ECO:0000256" key="2">
    <source>
        <dbReference type="ARBA" id="ARBA00006602"/>
    </source>
</evidence>
<keyword evidence="5" id="KW-0653">Protein transport</keyword>
<accession>A0A8J7H459</accession>
<gene>
    <name evidence="9" type="ORF">I5677_13875</name>
</gene>
<name>A0A8J7H459_9FIRM</name>
<evidence type="ECO:0000256" key="1">
    <source>
        <dbReference type="ARBA" id="ARBA00003041"/>
    </source>
</evidence>
<evidence type="ECO:0000259" key="8">
    <source>
        <dbReference type="Pfam" id="PF02108"/>
    </source>
</evidence>
<comment type="function">
    <text evidence="1">Needed for flagellar regrowth and assembly.</text>
</comment>
<evidence type="ECO:0000256" key="6">
    <source>
        <dbReference type="ARBA" id="ARBA00023225"/>
    </source>
</evidence>
<evidence type="ECO:0000313" key="9">
    <source>
        <dbReference type="EMBL" id="MBH1941985.1"/>
    </source>
</evidence>
<evidence type="ECO:0000256" key="4">
    <source>
        <dbReference type="ARBA" id="ARBA00022795"/>
    </source>
</evidence>
<keyword evidence="10" id="KW-1185">Reference proteome</keyword>
<organism evidence="9 10">
    <name type="scientific">Mobilitalea sibirica</name>
    <dbReference type="NCBI Taxonomy" id="1462919"/>
    <lineage>
        <taxon>Bacteria</taxon>
        <taxon>Bacillati</taxon>
        <taxon>Bacillota</taxon>
        <taxon>Clostridia</taxon>
        <taxon>Lachnospirales</taxon>
        <taxon>Lachnospiraceae</taxon>
        <taxon>Mobilitalea</taxon>
    </lineage>
</organism>
<sequence>MTRLLSNVIKSYSVRYEEAVKKTIDVNAKKDQEILQKRNLRLTTTVSKEETGEFVEGIKAVVVDALPTEEEQKENNEKQASILENAKQEAQEIIENAKQEARRMKEEAIAQGKQIGYEEGIKQANIEIQNKNAALDDKAKQLQEEFDEMVRRLEPHMVEIMAALIEKITGILVQDRQEVILYLVEKAFLNAEKTNEYTIRVGSEDYEYLNDRKDFLISAIGRDVQVNIVEDTALHKNQCLIETQLRVIDCSLDVQLRNLITDLKLLGSV</sequence>
<comment type="similarity">
    <text evidence="2">Belongs to the FliH family.</text>
</comment>
<comment type="caution">
    <text evidence="9">The sequence shown here is derived from an EMBL/GenBank/DDBJ whole genome shotgun (WGS) entry which is preliminary data.</text>
</comment>
<feature type="coiled-coil region" evidence="7">
    <location>
        <begin position="66"/>
        <end position="152"/>
    </location>
</feature>
<keyword evidence="3" id="KW-0813">Transport</keyword>
<evidence type="ECO:0000256" key="3">
    <source>
        <dbReference type="ARBA" id="ARBA00022448"/>
    </source>
</evidence>
<dbReference type="AlphaFoldDB" id="A0A8J7H459"/>
<dbReference type="GO" id="GO:0015031">
    <property type="term" value="P:protein transport"/>
    <property type="evidence" value="ECO:0007669"/>
    <property type="project" value="UniProtKB-KW"/>
</dbReference>
<dbReference type="Pfam" id="PF02108">
    <property type="entry name" value="FliH"/>
    <property type="match status" value="1"/>
</dbReference>
<protein>
    <recommendedName>
        <fullName evidence="8">Flagellar assembly protein FliH/Type III secretion system HrpE domain-containing protein</fullName>
    </recommendedName>
</protein>
<dbReference type="EMBL" id="JAEAGR010000016">
    <property type="protein sequence ID" value="MBH1941985.1"/>
    <property type="molecule type" value="Genomic_DNA"/>
</dbReference>
<evidence type="ECO:0000256" key="7">
    <source>
        <dbReference type="SAM" id="Coils"/>
    </source>
</evidence>
<evidence type="ECO:0000256" key="5">
    <source>
        <dbReference type="ARBA" id="ARBA00022927"/>
    </source>
</evidence>
<evidence type="ECO:0000313" key="10">
    <source>
        <dbReference type="Proteomes" id="UP000623269"/>
    </source>
</evidence>
<keyword evidence="4" id="KW-1005">Bacterial flagellum biogenesis</keyword>
<reference evidence="9" key="1">
    <citation type="submission" date="2020-12" db="EMBL/GenBank/DDBJ databases">
        <title>M. sibirica DSM 26468T genome.</title>
        <authorList>
            <person name="Thieme N."/>
            <person name="Rettenmaier R."/>
            <person name="Zverlov V."/>
            <person name="Liebl W."/>
        </authorList>
    </citation>
    <scope>NUCLEOTIDE SEQUENCE</scope>
    <source>
        <strain evidence="9">DSM 26468</strain>
    </source>
</reference>